<dbReference type="GO" id="GO:0005886">
    <property type="term" value="C:plasma membrane"/>
    <property type="evidence" value="ECO:0007669"/>
    <property type="project" value="UniProtKB-SubCell"/>
</dbReference>
<dbReference type="KEGG" id="pphr:APZ00_23370"/>
<dbReference type="Pfam" id="PF00015">
    <property type="entry name" value="MCPsignal"/>
    <property type="match status" value="1"/>
</dbReference>
<feature type="domain" description="HBM" evidence="10">
    <location>
        <begin position="44"/>
        <end position="283"/>
    </location>
</feature>
<feature type="transmembrane region" description="Helical" evidence="6">
    <location>
        <begin position="294"/>
        <end position="315"/>
    </location>
</feature>
<dbReference type="InterPro" id="IPR004090">
    <property type="entry name" value="Chemotax_Me-accpt_rcpt"/>
</dbReference>
<dbReference type="Proteomes" id="UP000064921">
    <property type="component" value="Chromosome"/>
</dbReference>
<evidence type="ECO:0000259" key="9">
    <source>
        <dbReference type="PROSITE" id="PS50885"/>
    </source>
</evidence>
<keyword evidence="2" id="KW-1003">Cell membrane</keyword>
<feature type="domain" description="T-SNARE coiled-coil homology" evidence="8">
    <location>
        <begin position="563"/>
        <end position="625"/>
    </location>
</feature>
<dbReference type="PANTHER" id="PTHR32089:SF112">
    <property type="entry name" value="LYSOZYME-LIKE PROTEIN-RELATED"/>
    <property type="match status" value="1"/>
</dbReference>
<dbReference type="PANTHER" id="PTHR32089">
    <property type="entry name" value="METHYL-ACCEPTING CHEMOTAXIS PROTEIN MCPB"/>
    <property type="match status" value="1"/>
</dbReference>
<dbReference type="InterPro" id="IPR032255">
    <property type="entry name" value="HBM"/>
</dbReference>
<dbReference type="InterPro" id="IPR003660">
    <property type="entry name" value="HAMP_dom"/>
</dbReference>
<organism evidence="11 12">
    <name type="scientific">Pannonibacter phragmitetus</name>
    <dbReference type="NCBI Taxonomy" id="121719"/>
    <lineage>
        <taxon>Bacteria</taxon>
        <taxon>Pseudomonadati</taxon>
        <taxon>Pseudomonadota</taxon>
        <taxon>Alphaproteobacteria</taxon>
        <taxon>Hyphomicrobiales</taxon>
        <taxon>Stappiaceae</taxon>
        <taxon>Pannonibacter</taxon>
    </lineage>
</organism>
<dbReference type="GO" id="GO:0006935">
    <property type="term" value="P:chemotaxis"/>
    <property type="evidence" value="ECO:0007669"/>
    <property type="project" value="InterPro"/>
</dbReference>
<comment type="similarity">
    <text evidence="4">Belongs to the methyl-accepting chemotaxis (MCP) protein family.</text>
</comment>
<dbReference type="EMBL" id="CP013068">
    <property type="protein sequence ID" value="ALV29619.1"/>
    <property type="molecule type" value="Genomic_DNA"/>
</dbReference>
<reference evidence="11 12" key="1">
    <citation type="submission" date="2015-10" db="EMBL/GenBank/DDBJ databases">
        <title>The world's first case of liver abscess caused by Pannonibacter phragmitetus.</title>
        <authorList>
            <person name="Ming D."/>
            <person name="Wang M."/>
            <person name="Zhou Y."/>
            <person name="Jiang T."/>
            <person name="Hu S."/>
        </authorList>
    </citation>
    <scope>NUCLEOTIDE SEQUENCE [LARGE SCALE GENOMIC DNA]</scope>
    <source>
        <strain evidence="11 12">31801</strain>
    </source>
</reference>
<dbReference type="AlphaFoldDB" id="A0A0U3PLC9"/>
<evidence type="ECO:0000256" key="6">
    <source>
        <dbReference type="SAM" id="Phobius"/>
    </source>
</evidence>
<evidence type="ECO:0000256" key="2">
    <source>
        <dbReference type="ARBA" id="ARBA00022519"/>
    </source>
</evidence>
<dbReference type="SUPFAM" id="SSF58104">
    <property type="entry name" value="Methyl-accepting chemotaxis protein (MCP) signaling domain"/>
    <property type="match status" value="1"/>
</dbReference>
<dbReference type="SUPFAM" id="SSF158472">
    <property type="entry name" value="HAMP domain-like"/>
    <property type="match status" value="1"/>
</dbReference>
<dbReference type="PROSITE" id="PS50111">
    <property type="entry name" value="CHEMOTAXIS_TRANSDUC_2"/>
    <property type="match status" value="1"/>
</dbReference>
<dbReference type="RefSeq" id="WP_050471083.1">
    <property type="nucleotide sequence ID" value="NZ_CM011124.1"/>
</dbReference>
<keyword evidence="2" id="KW-0997">Cell inner membrane</keyword>
<dbReference type="PROSITE" id="PS51753">
    <property type="entry name" value="HBM"/>
    <property type="match status" value="1"/>
</dbReference>
<dbReference type="PROSITE" id="PS50192">
    <property type="entry name" value="T_SNARE"/>
    <property type="match status" value="1"/>
</dbReference>
<dbReference type="PROSITE" id="PS50885">
    <property type="entry name" value="HAMP"/>
    <property type="match status" value="1"/>
</dbReference>
<proteinExistence type="inferred from homology"/>
<keyword evidence="6" id="KW-0812">Transmembrane</keyword>
<keyword evidence="12" id="KW-1185">Reference proteome</keyword>
<evidence type="ECO:0000256" key="5">
    <source>
        <dbReference type="PROSITE-ProRule" id="PRU00284"/>
    </source>
</evidence>
<evidence type="ECO:0008006" key="13">
    <source>
        <dbReference type="Google" id="ProtNLM"/>
    </source>
</evidence>
<evidence type="ECO:0000256" key="1">
    <source>
        <dbReference type="ARBA" id="ARBA00004429"/>
    </source>
</evidence>
<evidence type="ECO:0000259" key="8">
    <source>
        <dbReference type="PROSITE" id="PS50192"/>
    </source>
</evidence>
<feature type="domain" description="HAMP" evidence="9">
    <location>
        <begin position="317"/>
        <end position="370"/>
    </location>
</feature>
<dbReference type="eggNOG" id="COG0840">
    <property type="taxonomic scope" value="Bacteria"/>
</dbReference>
<dbReference type="Gene3D" id="6.10.340.10">
    <property type="match status" value="1"/>
</dbReference>
<dbReference type="SMART" id="SM00283">
    <property type="entry name" value="MA"/>
    <property type="match status" value="1"/>
</dbReference>
<dbReference type="GO" id="GO:0007165">
    <property type="term" value="P:signal transduction"/>
    <property type="evidence" value="ECO:0007669"/>
    <property type="project" value="UniProtKB-KW"/>
</dbReference>
<evidence type="ECO:0000259" key="7">
    <source>
        <dbReference type="PROSITE" id="PS50111"/>
    </source>
</evidence>
<sequence length="667" mass="69738">MLNLTVRSKLFGGFGLSVAALLAVSWLGYSGLQTASNYFDDYRAAARQSLVISESATILTEARLAVVRYALAPNDTDGQRAEKLLSDLKASKAKVSQFFAGSPQLAELQALESDVVAYERAFLDFRTSNTAATNALEGLRKEDGELRALLTETIEKAIAEDNSVVLANSARVLQEFLLARVYMERYGLAANPADLAQAQTRYANVEPLLKTVTSAQQSSGLSQLTGRLVAEFEQVRQQARDVETNVAAQQEALTARIFKIGPAISTAYQTVSNEVIAVQNEVGPKASAGIDSTLSTTLTLASIFTLVMTAIAVFLGMSISRAISAITDCMRAVAAGNLTMKVFGSGRSDEIGEMAAAVEVFQANGIEKERLESEQAAVKGQQEAERRRIMNELADSFERAVGGIVETVSAAAQEMQAAANTLSASAEETAQQSTAVSAASEEAAANVQTVASATEQLAASVNEIGRRAEESSSMSQQAVGDTQTASERIAFLSSASQKIGDVLNMISEIAGQTNLLALNATIEAARAGEAGRGFAVVASEVKALAEQTSRATQEISGQIAEIQSATSASVDAIQNVGDTIAKLNSIAATIAAAVEEQNAATSEIARNVQQASAGTVEVSSNITGVSRAAEETGAAASQVLGSAGGLAKDADTLKMEVTRFIAQVRAA</sequence>
<dbReference type="SMART" id="SM01358">
    <property type="entry name" value="HBM"/>
    <property type="match status" value="1"/>
</dbReference>
<gene>
    <name evidence="11" type="ORF">APZ00_23370</name>
</gene>
<keyword evidence="6" id="KW-1133">Transmembrane helix</keyword>
<dbReference type="InterPro" id="IPR004089">
    <property type="entry name" value="MCPsignal_dom"/>
</dbReference>
<dbReference type="SMART" id="SM00304">
    <property type="entry name" value="HAMP"/>
    <property type="match status" value="1"/>
</dbReference>
<evidence type="ECO:0000259" key="10">
    <source>
        <dbReference type="PROSITE" id="PS51753"/>
    </source>
</evidence>
<feature type="domain" description="Methyl-accepting transducer" evidence="7">
    <location>
        <begin position="411"/>
        <end position="647"/>
    </location>
</feature>
<evidence type="ECO:0000256" key="4">
    <source>
        <dbReference type="ARBA" id="ARBA00029447"/>
    </source>
</evidence>
<evidence type="ECO:0000256" key="3">
    <source>
        <dbReference type="ARBA" id="ARBA00023224"/>
    </source>
</evidence>
<accession>A0A0U3PLC9</accession>
<keyword evidence="6" id="KW-0472">Membrane</keyword>
<evidence type="ECO:0000313" key="12">
    <source>
        <dbReference type="Proteomes" id="UP000064921"/>
    </source>
</evidence>
<dbReference type="Pfam" id="PF00672">
    <property type="entry name" value="HAMP"/>
    <property type="match status" value="1"/>
</dbReference>
<name>A0A0U3PLC9_9HYPH</name>
<dbReference type="InterPro" id="IPR000727">
    <property type="entry name" value="T_SNARE_dom"/>
</dbReference>
<protein>
    <recommendedName>
        <fullName evidence="13">Methyl-accepting chemotaxis protein 4</fullName>
    </recommendedName>
</protein>
<dbReference type="Gene3D" id="1.10.287.950">
    <property type="entry name" value="Methyl-accepting chemotaxis protein"/>
    <property type="match status" value="1"/>
</dbReference>
<dbReference type="STRING" id="121719.APZ00_23370"/>
<dbReference type="PRINTS" id="PR00260">
    <property type="entry name" value="CHEMTRNSDUCR"/>
</dbReference>
<dbReference type="Gene3D" id="1.20.1440.210">
    <property type="match status" value="1"/>
</dbReference>
<keyword evidence="3 5" id="KW-0807">Transducer</keyword>
<comment type="subcellular location">
    <subcellularLocation>
        <location evidence="1">Cell inner membrane</location>
        <topology evidence="1">Multi-pass membrane protein</topology>
    </subcellularLocation>
</comment>
<dbReference type="GO" id="GO:0004888">
    <property type="term" value="F:transmembrane signaling receptor activity"/>
    <property type="evidence" value="ECO:0007669"/>
    <property type="project" value="InterPro"/>
</dbReference>
<evidence type="ECO:0000313" key="11">
    <source>
        <dbReference type="EMBL" id="ALV29619.1"/>
    </source>
</evidence>